<dbReference type="EMBL" id="JACMSC010000012">
    <property type="protein sequence ID" value="KAG6496070.1"/>
    <property type="molecule type" value="Genomic_DNA"/>
</dbReference>
<proteinExistence type="predicted"/>
<name>A0A8J5FU91_ZINOF</name>
<keyword evidence="3" id="KW-1185">Reference proteome</keyword>
<dbReference type="AlphaFoldDB" id="A0A8J5FU91"/>
<gene>
    <name evidence="2" type="ORF">ZIOFF_043918</name>
</gene>
<feature type="compositionally biased region" description="Low complexity" evidence="1">
    <location>
        <begin position="97"/>
        <end position="112"/>
    </location>
</feature>
<evidence type="ECO:0000313" key="3">
    <source>
        <dbReference type="Proteomes" id="UP000734854"/>
    </source>
</evidence>
<protein>
    <submittedName>
        <fullName evidence="2">Uncharacterized protein</fullName>
    </submittedName>
</protein>
<evidence type="ECO:0000313" key="2">
    <source>
        <dbReference type="EMBL" id="KAG6496070.1"/>
    </source>
</evidence>
<accession>A0A8J5FU91</accession>
<sequence>MVGVEGCASARSEGVGCHSSVPCPVEAGVELSPWLDDGQGEGAVVKVGGMGVVDRLPMDSQRHIGGSGLGGNLFGNHGRLRGCLPPLLNLPQPPPRSNSLALLSSPSPDASAWRPPPLVFSAAASSVSYPSACP</sequence>
<organism evidence="2 3">
    <name type="scientific">Zingiber officinale</name>
    <name type="common">Ginger</name>
    <name type="synonym">Amomum zingiber</name>
    <dbReference type="NCBI Taxonomy" id="94328"/>
    <lineage>
        <taxon>Eukaryota</taxon>
        <taxon>Viridiplantae</taxon>
        <taxon>Streptophyta</taxon>
        <taxon>Embryophyta</taxon>
        <taxon>Tracheophyta</taxon>
        <taxon>Spermatophyta</taxon>
        <taxon>Magnoliopsida</taxon>
        <taxon>Liliopsida</taxon>
        <taxon>Zingiberales</taxon>
        <taxon>Zingiberaceae</taxon>
        <taxon>Zingiber</taxon>
    </lineage>
</organism>
<evidence type="ECO:0000256" key="1">
    <source>
        <dbReference type="SAM" id="MobiDB-lite"/>
    </source>
</evidence>
<reference evidence="2 3" key="1">
    <citation type="submission" date="2020-08" db="EMBL/GenBank/DDBJ databases">
        <title>Plant Genome Project.</title>
        <authorList>
            <person name="Zhang R.-G."/>
        </authorList>
    </citation>
    <scope>NUCLEOTIDE SEQUENCE [LARGE SCALE GENOMIC DNA]</scope>
    <source>
        <tissue evidence="2">Rhizome</tissue>
    </source>
</reference>
<comment type="caution">
    <text evidence="2">The sequence shown here is derived from an EMBL/GenBank/DDBJ whole genome shotgun (WGS) entry which is preliminary data.</text>
</comment>
<dbReference type="Proteomes" id="UP000734854">
    <property type="component" value="Unassembled WGS sequence"/>
</dbReference>
<feature type="region of interest" description="Disordered" evidence="1">
    <location>
        <begin position="85"/>
        <end position="115"/>
    </location>
</feature>